<dbReference type="EMBL" id="BAABIW010000018">
    <property type="protein sequence ID" value="GAA5030738.1"/>
    <property type="molecule type" value="Genomic_DNA"/>
</dbReference>
<dbReference type="Proteomes" id="UP001500427">
    <property type="component" value="Unassembled WGS sequence"/>
</dbReference>
<dbReference type="CDD" id="cd07989">
    <property type="entry name" value="LPLAT_AGPAT-like"/>
    <property type="match status" value="1"/>
</dbReference>
<keyword evidence="6" id="KW-1185">Reference proteome</keyword>
<dbReference type="SMART" id="SM00563">
    <property type="entry name" value="PlsC"/>
    <property type="match status" value="1"/>
</dbReference>
<feature type="compositionally biased region" description="Basic and acidic residues" evidence="3">
    <location>
        <begin position="234"/>
        <end position="247"/>
    </location>
</feature>
<sequence>MTDLTYRLVVRAARGLFRLLGLRIEVRGAEHLPTRGGAVLASNHVSFLDFLFVGLVGTRRGRLVRFLAKQGVFTPPLVGTAMRAMGHIPVDRAHGEIALRRAVAAARSGEVVGLFPEATISHAWTLRPYRPGAAAVATWCGVPLLPVVVWGGQRVLTVGARVGLRRGTPVTVLVGEPLHPEPDADPRVVSEQLREATAALLEQAMDDYPGRPRSAADRWWLPASRGGTAPTPEEGARLDEEGMRRADLAASGRARRRGQ</sequence>
<feature type="region of interest" description="Disordered" evidence="3">
    <location>
        <begin position="206"/>
        <end position="259"/>
    </location>
</feature>
<evidence type="ECO:0000256" key="2">
    <source>
        <dbReference type="ARBA" id="ARBA00023315"/>
    </source>
</evidence>
<evidence type="ECO:0000256" key="1">
    <source>
        <dbReference type="ARBA" id="ARBA00022679"/>
    </source>
</evidence>
<dbReference type="InterPro" id="IPR002123">
    <property type="entry name" value="Plipid/glycerol_acylTrfase"/>
</dbReference>
<organism evidence="5 6">
    <name type="scientific">Terrabacter aeriphilus</name>
    <dbReference type="NCBI Taxonomy" id="515662"/>
    <lineage>
        <taxon>Bacteria</taxon>
        <taxon>Bacillati</taxon>
        <taxon>Actinomycetota</taxon>
        <taxon>Actinomycetes</taxon>
        <taxon>Micrococcales</taxon>
        <taxon>Intrasporangiaceae</taxon>
        <taxon>Terrabacter</taxon>
    </lineage>
</organism>
<gene>
    <name evidence="5" type="ORF">GCM10023258_28270</name>
</gene>
<name>A0ABP9JHI9_9MICO</name>
<dbReference type="SUPFAM" id="SSF69593">
    <property type="entry name" value="Glycerol-3-phosphate (1)-acyltransferase"/>
    <property type="match status" value="1"/>
</dbReference>
<evidence type="ECO:0000256" key="3">
    <source>
        <dbReference type="SAM" id="MobiDB-lite"/>
    </source>
</evidence>
<keyword evidence="2 5" id="KW-0012">Acyltransferase</keyword>
<proteinExistence type="predicted"/>
<dbReference type="RefSeq" id="WP_345508142.1">
    <property type="nucleotide sequence ID" value="NZ_BAABIW010000018.1"/>
</dbReference>
<keyword evidence="1" id="KW-0808">Transferase</keyword>
<dbReference type="Pfam" id="PF01553">
    <property type="entry name" value="Acyltransferase"/>
    <property type="match status" value="1"/>
</dbReference>
<evidence type="ECO:0000313" key="5">
    <source>
        <dbReference type="EMBL" id="GAA5030738.1"/>
    </source>
</evidence>
<comment type="caution">
    <text evidence="5">The sequence shown here is derived from an EMBL/GenBank/DDBJ whole genome shotgun (WGS) entry which is preliminary data.</text>
</comment>
<reference evidence="6" key="1">
    <citation type="journal article" date="2019" name="Int. J. Syst. Evol. Microbiol.">
        <title>The Global Catalogue of Microorganisms (GCM) 10K type strain sequencing project: providing services to taxonomists for standard genome sequencing and annotation.</title>
        <authorList>
            <consortium name="The Broad Institute Genomics Platform"/>
            <consortium name="The Broad Institute Genome Sequencing Center for Infectious Disease"/>
            <person name="Wu L."/>
            <person name="Ma J."/>
        </authorList>
    </citation>
    <scope>NUCLEOTIDE SEQUENCE [LARGE SCALE GENOMIC DNA]</scope>
    <source>
        <strain evidence="6">JCM 17687</strain>
    </source>
</reference>
<protein>
    <submittedName>
        <fullName evidence="5">Lysophospholipid acyltransferase family protein</fullName>
    </submittedName>
</protein>
<dbReference type="PANTHER" id="PTHR10434:SF55">
    <property type="entry name" value="POSSIBLE ACYLTRANSFERASE"/>
    <property type="match status" value="1"/>
</dbReference>
<dbReference type="PANTHER" id="PTHR10434">
    <property type="entry name" value="1-ACYL-SN-GLYCEROL-3-PHOSPHATE ACYLTRANSFERASE"/>
    <property type="match status" value="1"/>
</dbReference>
<accession>A0ABP9JHI9</accession>
<feature type="domain" description="Phospholipid/glycerol acyltransferase" evidence="4">
    <location>
        <begin position="38"/>
        <end position="152"/>
    </location>
</feature>
<evidence type="ECO:0000313" key="6">
    <source>
        <dbReference type="Proteomes" id="UP001500427"/>
    </source>
</evidence>
<dbReference type="GO" id="GO:0016746">
    <property type="term" value="F:acyltransferase activity"/>
    <property type="evidence" value="ECO:0007669"/>
    <property type="project" value="UniProtKB-KW"/>
</dbReference>
<evidence type="ECO:0000259" key="4">
    <source>
        <dbReference type="SMART" id="SM00563"/>
    </source>
</evidence>